<evidence type="ECO:0000256" key="1">
    <source>
        <dbReference type="ARBA" id="ARBA00007469"/>
    </source>
</evidence>
<dbReference type="PROSITE" id="PS00530">
    <property type="entry name" value="RNASE_T2_1"/>
    <property type="match status" value="1"/>
</dbReference>
<dbReference type="InterPro" id="IPR036430">
    <property type="entry name" value="RNase_T2-like_sf"/>
</dbReference>
<keyword evidence="2" id="KW-0540">Nuclease</keyword>
<comment type="caution">
    <text evidence="6">The sequence shown here is derived from an EMBL/GenBank/DDBJ whole genome shotgun (WGS) entry which is preliminary data.</text>
</comment>
<dbReference type="GO" id="GO:0033897">
    <property type="term" value="F:ribonuclease T2 activity"/>
    <property type="evidence" value="ECO:0007669"/>
    <property type="project" value="InterPro"/>
</dbReference>
<evidence type="ECO:0000313" key="7">
    <source>
        <dbReference type="Proteomes" id="UP000436088"/>
    </source>
</evidence>
<evidence type="ECO:0000256" key="4">
    <source>
        <dbReference type="RuleBase" id="RU004328"/>
    </source>
</evidence>
<evidence type="ECO:0000256" key="2">
    <source>
        <dbReference type="ARBA" id="ARBA00022722"/>
    </source>
</evidence>
<dbReference type="Proteomes" id="UP000436088">
    <property type="component" value="Unassembled WGS sequence"/>
</dbReference>
<dbReference type="Pfam" id="PF00445">
    <property type="entry name" value="Ribonuclease_T2"/>
    <property type="match status" value="1"/>
</dbReference>
<proteinExistence type="inferred from homology"/>
<name>A0A6A3BCQ3_HIBSY</name>
<organism evidence="6 7">
    <name type="scientific">Hibiscus syriacus</name>
    <name type="common">Rose of Sharon</name>
    <dbReference type="NCBI Taxonomy" id="106335"/>
    <lineage>
        <taxon>Eukaryota</taxon>
        <taxon>Viridiplantae</taxon>
        <taxon>Streptophyta</taxon>
        <taxon>Embryophyta</taxon>
        <taxon>Tracheophyta</taxon>
        <taxon>Spermatophyta</taxon>
        <taxon>Magnoliopsida</taxon>
        <taxon>eudicotyledons</taxon>
        <taxon>Gunneridae</taxon>
        <taxon>Pentapetalae</taxon>
        <taxon>rosids</taxon>
        <taxon>malvids</taxon>
        <taxon>Malvales</taxon>
        <taxon>Malvaceae</taxon>
        <taxon>Malvoideae</taxon>
        <taxon>Hibiscus</taxon>
    </lineage>
</organism>
<dbReference type="GO" id="GO:0006401">
    <property type="term" value="P:RNA catabolic process"/>
    <property type="evidence" value="ECO:0007669"/>
    <property type="project" value="TreeGrafter"/>
</dbReference>
<comment type="similarity">
    <text evidence="1 4">Belongs to the RNase T2 family.</text>
</comment>
<dbReference type="InterPro" id="IPR018188">
    <property type="entry name" value="RNase_T2_His_AS_1"/>
</dbReference>
<feature type="signal peptide" evidence="5">
    <location>
        <begin position="1"/>
        <end position="23"/>
    </location>
</feature>
<evidence type="ECO:0000256" key="5">
    <source>
        <dbReference type="SAM" id="SignalP"/>
    </source>
</evidence>
<reference evidence="6" key="1">
    <citation type="submission" date="2019-09" db="EMBL/GenBank/DDBJ databases">
        <title>Draft genome information of white flower Hibiscus syriacus.</title>
        <authorList>
            <person name="Kim Y.-M."/>
        </authorList>
    </citation>
    <scope>NUCLEOTIDE SEQUENCE [LARGE SCALE GENOMIC DNA]</scope>
    <source>
        <strain evidence="6">YM2019G1</strain>
    </source>
</reference>
<sequence>MFVNQILAFAAVVVVSLVVSAEGSEFAFYKLSLRWPTTLCIAAPQTCKSPIPDIFTIHGLWPTLKDGTNVPPYNPLTNNCNPNPATNIVPKLASIRPRLEKKWPAIAQGNTNEGFWEKEWENHGKCSDYPQDPLTYFTSALNLAENSKYDPLKVLGVKPSDTAHDIETLIQNVKRNVGFYPQISCSMPIKGTKQLYLKEIRFCFTRGKPPSVLQNCPDDMDNLCRSVQPPQRTVKIPTPITINSAHNVTWELLASSA</sequence>
<dbReference type="AlphaFoldDB" id="A0A6A3BCQ3"/>
<accession>A0A6A3BCQ3</accession>
<evidence type="ECO:0000256" key="3">
    <source>
        <dbReference type="ARBA" id="ARBA00023239"/>
    </source>
</evidence>
<feature type="chain" id="PRO_5025461932" evidence="5">
    <location>
        <begin position="24"/>
        <end position="257"/>
    </location>
</feature>
<dbReference type="SUPFAM" id="SSF55895">
    <property type="entry name" value="Ribonuclease Rh-like"/>
    <property type="match status" value="1"/>
</dbReference>
<dbReference type="GO" id="GO:0003723">
    <property type="term" value="F:RNA binding"/>
    <property type="evidence" value="ECO:0007669"/>
    <property type="project" value="InterPro"/>
</dbReference>
<dbReference type="OrthoDB" id="1884050at2759"/>
<gene>
    <name evidence="6" type="ORF">F3Y22_tig00110187pilonHSYRG00038</name>
</gene>
<dbReference type="InterPro" id="IPR001568">
    <property type="entry name" value="RNase_T2-like"/>
</dbReference>
<dbReference type="Gene3D" id="3.90.730.10">
    <property type="entry name" value="Ribonuclease T2-like"/>
    <property type="match status" value="1"/>
</dbReference>
<keyword evidence="2" id="KW-0378">Hydrolase</keyword>
<dbReference type="PANTHER" id="PTHR11240:SF46">
    <property type="entry name" value="INTRACELLULAR RIBONUCLEASE LX-LIKE"/>
    <property type="match status" value="1"/>
</dbReference>
<evidence type="ECO:0000313" key="6">
    <source>
        <dbReference type="EMBL" id="KAE8714786.1"/>
    </source>
</evidence>
<dbReference type="GO" id="GO:0005576">
    <property type="term" value="C:extracellular region"/>
    <property type="evidence" value="ECO:0007669"/>
    <property type="project" value="TreeGrafter"/>
</dbReference>
<protein>
    <submittedName>
        <fullName evidence="6">Uncharacterized protein</fullName>
    </submittedName>
</protein>
<keyword evidence="7" id="KW-1185">Reference proteome</keyword>
<dbReference type="EMBL" id="VEPZ02000867">
    <property type="protein sequence ID" value="KAE8714786.1"/>
    <property type="molecule type" value="Genomic_DNA"/>
</dbReference>
<keyword evidence="3" id="KW-0456">Lyase</keyword>
<keyword evidence="5" id="KW-0732">Signal</keyword>
<dbReference type="PANTHER" id="PTHR11240">
    <property type="entry name" value="RIBONUCLEASE T2"/>
    <property type="match status" value="1"/>
</dbReference>